<protein>
    <submittedName>
        <fullName evidence="2">Uncharacterized protein</fullName>
    </submittedName>
</protein>
<feature type="transmembrane region" description="Helical" evidence="1">
    <location>
        <begin position="20"/>
        <end position="38"/>
    </location>
</feature>
<keyword evidence="1" id="KW-1133">Transmembrane helix</keyword>
<proteinExistence type="predicted"/>
<keyword evidence="1" id="KW-0812">Transmembrane</keyword>
<evidence type="ECO:0000313" key="3">
    <source>
        <dbReference type="Proteomes" id="UP000430670"/>
    </source>
</evidence>
<evidence type="ECO:0000256" key="1">
    <source>
        <dbReference type="SAM" id="Phobius"/>
    </source>
</evidence>
<keyword evidence="1" id="KW-0472">Membrane</keyword>
<reference evidence="2 3" key="1">
    <citation type="submission" date="2019-11" db="EMBL/GenBank/DDBJ databases">
        <title>Whole-genome sequence of a the green, strictly anaerobic photosynthetic bacterium Heliobacillus mobilis DSM 6151.</title>
        <authorList>
            <person name="Kyndt J.A."/>
            <person name="Meyer T.E."/>
        </authorList>
    </citation>
    <scope>NUCLEOTIDE SEQUENCE [LARGE SCALE GENOMIC DNA]</scope>
    <source>
        <strain evidence="2 3">DSM 6151</strain>
    </source>
</reference>
<comment type="caution">
    <text evidence="2">The sequence shown here is derived from an EMBL/GenBank/DDBJ whole genome shotgun (WGS) entry which is preliminary data.</text>
</comment>
<dbReference type="AlphaFoldDB" id="A0A6I3SSE9"/>
<dbReference type="EMBL" id="WNKU01000049">
    <property type="protein sequence ID" value="MTV50967.1"/>
    <property type="molecule type" value="Genomic_DNA"/>
</dbReference>
<dbReference type="Proteomes" id="UP000430670">
    <property type="component" value="Unassembled WGS sequence"/>
</dbReference>
<keyword evidence="3" id="KW-1185">Reference proteome</keyword>
<sequence>MESILFIWTKLKNLTRLEKLLISITLIFFLWQLYFNIYKLTLYFEYKNYLAVQYPDKTFHVKWVTYDPIKGRYYSKALCNEDGIEFHVGGNYDSYLQNKDTKEMRDLIDTCFINEEVKNYTYGIYGDKELQEDDHPQKYNFNVYFNYNMIKDDETLANKSIEIVNILKRNNLEINSISFSSEREGHLIEFLLEQGDINKSANEIRKLIRVKKRDI</sequence>
<gene>
    <name evidence="2" type="ORF">GJ688_18790</name>
</gene>
<accession>A0A6I3SSE9</accession>
<organism evidence="2 3">
    <name type="scientific">Heliobacterium mobile</name>
    <name type="common">Heliobacillus mobilis</name>
    <dbReference type="NCBI Taxonomy" id="28064"/>
    <lineage>
        <taxon>Bacteria</taxon>
        <taxon>Bacillati</taxon>
        <taxon>Bacillota</taxon>
        <taxon>Clostridia</taxon>
        <taxon>Eubacteriales</taxon>
        <taxon>Heliobacteriaceae</taxon>
        <taxon>Heliobacterium</taxon>
    </lineage>
</organism>
<dbReference type="RefSeq" id="WP_155478049.1">
    <property type="nucleotide sequence ID" value="NZ_WNKU01000049.1"/>
</dbReference>
<evidence type="ECO:0000313" key="2">
    <source>
        <dbReference type="EMBL" id="MTV50967.1"/>
    </source>
</evidence>
<name>A0A6I3SSE9_HELMO</name>